<dbReference type="PANTHER" id="PTHR31605:SF0">
    <property type="entry name" value="GLYCEROL-3-PHOSPHATE O-ACYLTRANSFERASE 1"/>
    <property type="match status" value="1"/>
</dbReference>
<dbReference type="EMBL" id="JANBQB010001048">
    <property type="protein sequence ID" value="KAJ1972472.1"/>
    <property type="molecule type" value="Genomic_DNA"/>
</dbReference>
<dbReference type="Pfam" id="PF01553">
    <property type="entry name" value="Acyltransferase"/>
    <property type="match status" value="1"/>
</dbReference>
<dbReference type="GO" id="GO:0008654">
    <property type="term" value="P:phospholipid biosynthetic process"/>
    <property type="evidence" value="ECO:0007669"/>
    <property type="project" value="TreeGrafter"/>
</dbReference>
<organism evidence="3 4">
    <name type="scientific">Dimargaris verticillata</name>
    <dbReference type="NCBI Taxonomy" id="2761393"/>
    <lineage>
        <taxon>Eukaryota</taxon>
        <taxon>Fungi</taxon>
        <taxon>Fungi incertae sedis</taxon>
        <taxon>Zoopagomycota</taxon>
        <taxon>Kickxellomycotina</taxon>
        <taxon>Dimargaritomycetes</taxon>
        <taxon>Dimargaritales</taxon>
        <taxon>Dimargaritaceae</taxon>
        <taxon>Dimargaris</taxon>
    </lineage>
</organism>
<keyword evidence="1" id="KW-0472">Membrane</keyword>
<proteinExistence type="predicted"/>
<dbReference type="OrthoDB" id="5567124at2759"/>
<dbReference type="Proteomes" id="UP001151582">
    <property type="component" value="Unassembled WGS sequence"/>
</dbReference>
<keyword evidence="1" id="KW-1133">Transmembrane helix</keyword>
<keyword evidence="4" id="KW-1185">Reference proteome</keyword>
<dbReference type="PANTHER" id="PTHR31605">
    <property type="entry name" value="GLYCEROL-3-PHOSPHATE O-ACYLTRANSFERASE 1"/>
    <property type="match status" value="1"/>
</dbReference>
<dbReference type="SMART" id="SM00563">
    <property type="entry name" value="PlsC"/>
    <property type="match status" value="1"/>
</dbReference>
<feature type="domain" description="Phospholipid/glycerol acyltransferase" evidence="2">
    <location>
        <begin position="7"/>
        <end position="146"/>
    </location>
</feature>
<dbReference type="InterPro" id="IPR052744">
    <property type="entry name" value="GPAT/DAPAT"/>
</dbReference>
<dbReference type="SUPFAM" id="SSF69593">
    <property type="entry name" value="Glycerol-3-phosphate (1)-acyltransferase"/>
    <property type="match status" value="1"/>
</dbReference>
<evidence type="ECO:0000313" key="4">
    <source>
        <dbReference type="Proteomes" id="UP001151582"/>
    </source>
</evidence>
<evidence type="ECO:0000313" key="3">
    <source>
        <dbReference type="EMBL" id="KAJ1972472.1"/>
    </source>
</evidence>
<reference evidence="3" key="1">
    <citation type="submission" date="2022-07" db="EMBL/GenBank/DDBJ databases">
        <title>Phylogenomic reconstructions and comparative analyses of Kickxellomycotina fungi.</title>
        <authorList>
            <person name="Reynolds N.K."/>
            <person name="Stajich J.E."/>
            <person name="Barry K."/>
            <person name="Grigoriev I.V."/>
            <person name="Crous P."/>
            <person name="Smith M.E."/>
        </authorList>
    </citation>
    <scope>NUCLEOTIDE SEQUENCE</scope>
    <source>
        <strain evidence="3">RSA 567</strain>
    </source>
</reference>
<evidence type="ECO:0000256" key="1">
    <source>
        <dbReference type="SAM" id="Phobius"/>
    </source>
</evidence>
<dbReference type="InterPro" id="IPR002123">
    <property type="entry name" value="Plipid/glycerol_acylTrfase"/>
</dbReference>
<comment type="caution">
    <text evidence="3">The sequence shown here is derived from an EMBL/GenBank/DDBJ whole genome shotgun (WGS) entry which is preliminary data.</text>
</comment>
<gene>
    <name evidence="3" type="ORF">H4R34_005399</name>
</gene>
<dbReference type="GO" id="GO:0004366">
    <property type="term" value="F:glycerol-3-phosphate O-acyltransferase activity"/>
    <property type="evidence" value="ECO:0007669"/>
    <property type="project" value="TreeGrafter"/>
</dbReference>
<sequence>MAYCDDAAPSSTHSNMVIDPAVLICAVPHHRPCHFWAKNSLFRNKHFARVLASCGVIPVDRSGKGNAALFELTFDTLQQGGVIGSFPEGTSYTLPHMLDLKDGTAWAALGYAAALEASPEFQQLANDPLAQNDLRLQIVPTGITYVDKARWRNDCLVMFGAPIDVHKYVPDFVQQTDQKAVVKQLTRDMTQAFRAVTINAPTWPLFHVGNLGRTLLFSDPVRNTLDYAHWVPATQCLIDFFAHYGDVDPSVQKLQSRMLAYHSELNELRLTDRDLVAYAQQRRIAEALPPTASLWTALVPAMGLPLAIKVLGLVLEIPLSLPALLTHLPMYVLGKAGEWWEPNEESKAQTKIIATLLFALPMYSAMLGFMWLYVCDGTLTGLALSFAALVLFASYHLAYVDQRYATWKAIVANVRAIRIVVACHQTGASTPQATPNPLDKLVVLRADIQQTLITLVDDYAALTSSSSLQLPSLDYVQQLLLASPASGTNSPQEI</sequence>
<keyword evidence="1" id="KW-0812">Transmembrane</keyword>
<feature type="transmembrane region" description="Helical" evidence="1">
    <location>
        <begin position="352"/>
        <end position="373"/>
    </location>
</feature>
<name>A0A9W8EAA5_9FUNG</name>
<accession>A0A9W8EAA5</accession>
<dbReference type="AlphaFoldDB" id="A0A9W8EAA5"/>
<protein>
    <recommendedName>
        <fullName evidence="2">Phospholipid/glycerol acyltransferase domain-containing protein</fullName>
    </recommendedName>
</protein>
<evidence type="ECO:0000259" key="2">
    <source>
        <dbReference type="SMART" id="SM00563"/>
    </source>
</evidence>
<dbReference type="GO" id="GO:0016287">
    <property type="term" value="F:glycerone-phosphate O-acyltransferase activity"/>
    <property type="evidence" value="ECO:0007669"/>
    <property type="project" value="TreeGrafter"/>
</dbReference>
<feature type="transmembrane region" description="Helical" evidence="1">
    <location>
        <begin position="379"/>
        <end position="398"/>
    </location>
</feature>